<proteinExistence type="predicted"/>
<feature type="compositionally biased region" description="Basic and acidic residues" evidence="1">
    <location>
        <begin position="1"/>
        <end position="10"/>
    </location>
</feature>
<dbReference type="Pfam" id="PF26140">
    <property type="entry name" value="HEAT_URB1"/>
    <property type="match status" value="1"/>
</dbReference>
<dbReference type="OrthoDB" id="72892at2759"/>
<feature type="domain" description="URB1 N-terminal" evidence="2">
    <location>
        <begin position="81"/>
        <end position="406"/>
    </location>
</feature>
<dbReference type="InterPro" id="IPR032436">
    <property type="entry name" value="URB1_C"/>
</dbReference>
<dbReference type="Pfam" id="PF11707">
    <property type="entry name" value="Npa1"/>
    <property type="match status" value="1"/>
</dbReference>
<evidence type="ECO:0000313" key="6">
    <source>
        <dbReference type="Proteomes" id="UP000789342"/>
    </source>
</evidence>
<evidence type="ECO:0000313" key="5">
    <source>
        <dbReference type="EMBL" id="CAG8441879.1"/>
    </source>
</evidence>
<comment type="caution">
    <text evidence="5">The sequence shown here is derived from an EMBL/GenBank/DDBJ whole genome shotgun (WGS) entry which is preliminary data.</text>
</comment>
<dbReference type="InterPro" id="IPR021714">
    <property type="entry name" value="URB1_N"/>
</dbReference>
<dbReference type="InterPro" id="IPR059018">
    <property type="entry name" value="HEAT_URB1"/>
</dbReference>
<evidence type="ECO:0000259" key="3">
    <source>
        <dbReference type="Pfam" id="PF16201"/>
    </source>
</evidence>
<dbReference type="Proteomes" id="UP000789342">
    <property type="component" value="Unassembled WGS sequence"/>
</dbReference>
<sequence>MAHDSKKNDQNSKPTTWEPFPSREKLQEFLNSDNTDDALYQGIYRIRKQLTDGIKKISAGDVSADNRLSAIYDYLMSSSECRELFKIWDTQIANDMTKLETSILELFAKLIQYTSIVSSLRSTGTILIRNILKNYMRTLIRNLSCTRLPTVQATLKLLLAMNSHEIAITRELYAEFPFGSNSLIRLLNIRKNDKAAYHYDVRTLYIRFVLSFFVHGDAQIKSNVLENKNFANLIFKGLIKDPYEMVDEVLTKIYDYVISDDKINRVTKISFFSHTVLNQILQLYSRCNSEPPESKNVVANVAHRFLLSICCNPGTGICFHDSGWYPANVSSTSSHNAEKSTNYRKDRVHNVILSSFIKILNPAEDLRQRELLLKILEACPELIQVYWQNAKNLFGSPFLSYRWLANISLLQKIIFLPVPKFYNPEGTNICPKIPPKVNTIMENILPRVFDRSTLSKCLVNSSPLVNYNTMITLCISFQKLDKVLQTFSKVIDNLDVFKSDTDDVAPSSLWRKTVENVLEEMKRRVPDIQIFLRHLSLTLSGKQKFSSSIMTDGVDGEQIRNNIFQETVLKLLKYYHRYLPEAIMETKFDIGNFIPANLGQIHVGTQLNLLELLNIIPDFNFSTKSENNHLVTFLSLYICTPYSQIRSCTENVLENLLSKSITFQHDPHELFIWLESLPQVFPEDNSVQDLNDHFSVIRFLGESIETFLKNPFPYIDELNQVVLCGVSKDNNNDDTMESVEMENEQGVDALLEERLKKTYLSNSYPFSPLLVTMMKKYRENKNNLNIMSFINVLFRNLLYKQPTPRYLNTYVGCLRDCINADVSKDVYRKGRWDIADYVINIDIFFQQYATLKRSCVSLEPTEYDNREESMVKNVLKDINPISVNTARVKFLELMSNIPVSIINRYFLDLANYCKSVLGWVRFEPFKQYLNCRLPGCGSLFDFQDISLILKEIDVERSTTSVDTKKSSVKEKSYRKILVESLFDTFSFSDLFANALFHMDNPLIESILRKSLSSCPPRQLPLASRHIMLCINCIFDNFLDANLSALRLCFDLLKELVIKVITDSSEETALISDYVVELVFRWPLLKELFLLKTEKSWSADKMVFSLLDCLDQLFYKNKIADESWRKRSSTAIKYLVMFKDILLNKIYNIIKGVETGVIPLGVLSENIGTTLSKFVSLLEVSELSQILMLILNIGILDVSFLSEEVTVNQYKVLLSHVLSAISHNNLRNIIDDNVVKKLIYIWGIYSSREMDNLLLQIVMVCIPPGLIEPIDTMDFKKMHPYLPPTWAKNFDKSLVQDLVDNMNDTRSRILGILLTINSDIRLEFVSKILSTPNLLDPLSISEILSLLTAFFKVVATNSDLQFTWSSIATYDDKRAVFSLSEKYGCQLFQQTSSQTLRAIPSGFSVATCAFLSLSPSSQLISTLERLITNGSSIVFGVDSLSVIECYLERNHGDLDELNLKEFLSNIFHQATLFMENEVFKTCEHDTLVALFNRINNLIRFIPRNRNLDANIIGEFIFVLLEKKFEESIVLKCVASLISSEYNKEHLLGPPLDRVVEAIINNSQFKILAGIPDISKRATESPTFLIRLMICSLLNLIFRTSPAVCCKSSFLSSLLSCYGASTSLADQLLLDIFILYEKSSGSSVGPYAMIWGPGSIRSMDRRGLMDQKIVVESLGLIDPMKMMISYTHFPIDKTLEVKALASEVLSSQCDQQRLYSFESERAPPVYDPSFFLPNFASLFSYGNLLDCRKLIEVNALGFILVSLSSTVEDVRRAGYYLMDEFYILLENANFREKKQILLLLNSLKNSIIGRDDGKPLQRLPTIFTVFFAHALNIFTNPAHFMYPLINKFLLQRPLIDLEDIPMFYSLFHSSSDNYQKERVWILRLLSAGLKTAEDYRMYMRRHVWDMISSHYCSSLADSVSCKLVIEILFNFASVPRVITDITRNRGLLSWLWHLCLTSQPSMSASNSTLLGPRILLRVLRGCKNSALHAVIKEATLIASGLLKTFVPRSEKKESLVWSLNYLDSVLRIFHYLTLISPTPERIFTTYHASCILTSLEQCELLNPNIFTVYSPSSSILYINHNRPSLSDSLDELSILDHDIVKVYRQIIRMLFELVVSGDIYDLGMVDKVISRTLSLGVSSEAKQWAIECLSASLSDR</sequence>
<accession>A0A9N8V986</accession>
<evidence type="ECO:0000259" key="2">
    <source>
        <dbReference type="Pfam" id="PF11707"/>
    </source>
</evidence>
<evidence type="ECO:0000259" key="4">
    <source>
        <dbReference type="Pfam" id="PF26140"/>
    </source>
</evidence>
<keyword evidence="6" id="KW-1185">Reference proteome</keyword>
<evidence type="ECO:0000256" key="1">
    <source>
        <dbReference type="SAM" id="MobiDB-lite"/>
    </source>
</evidence>
<dbReference type="GO" id="GO:0005730">
    <property type="term" value="C:nucleolus"/>
    <property type="evidence" value="ECO:0007669"/>
    <property type="project" value="TreeGrafter"/>
</dbReference>
<dbReference type="EMBL" id="CAJVPV010000082">
    <property type="protein sequence ID" value="CAG8441879.1"/>
    <property type="molecule type" value="Genomic_DNA"/>
</dbReference>
<feature type="domain" description="URB1 central HEAT repeat" evidence="4">
    <location>
        <begin position="627"/>
        <end position="727"/>
    </location>
</feature>
<feature type="region of interest" description="Disordered" evidence="1">
    <location>
        <begin position="1"/>
        <end position="22"/>
    </location>
</feature>
<organism evidence="5 6">
    <name type="scientific">Acaulospora morrowiae</name>
    <dbReference type="NCBI Taxonomy" id="94023"/>
    <lineage>
        <taxon>Eukaryota</taxon>
        <taxon>Fungi</taxon>
        <taxon>Fungi incertae sedis</taxon>
        <taxon>Mucoromycota</taxon>
        <taxon>Glomeromycotina</taxon>
        <taxon>Glomeromycetes</taxon>
        <taxon>Diversisporales</taxon>
        <taxon>Acaulosporaceae</taxon>
        <taxon>Acaulospora</taxon>
    </lineage>
</organism>
<dbReference type="GO" id="GO:0000463">
    <property type="term" value="P:maturation of LSU-rRNA from tricistronic rRNA transcript (SSU-rRNA, 5.8S rRNA, LSU-rRNA)"/>
    <property type="evidence" value="ECO:0007669"/>
    <property type="project" value="TreeGrafter"/>
</dbReference>
<reference evidence="5" key="1">
    <citation type="submission" date="2021-06" db="EMBL/GenBank/DDBJ databases">
        <authorList>
            <person name="Kallberg Y."/>
            <person name="Tangrot J."/>
            <person name="Rosling A."/>
        </authorList>
    </citation>
    <scope>NUCLEOTIDE SEQUENCE</scope>
    <source>
        <strain evidence="5">CL551</strain>
    </source>
</reference>
<gene>
    <name evidence="5" type="ORF">AMORRO_LOCUS348</name>
</gene>
<dbReference type="GO" id="GO:0000466">
    <property type="term" value="P:maturation of 5.8S rRNA from tricistronic rRNA transcript (SSU-rRNA, 5.8S rRNA, LSU-rRNA)"/>
    <property type="evidence" value="ECO:0007669"/>
    <property type="project" value="TreeGrafter"/>
</dbReference>
<protein>
    <submittedName>
        <fullName evidence="5">9449_t:CDS:1</fullName>
    </submittedName>
</protein>
<dbReference type="InterPro" id="IPR039844">
    <property type="entry name" value="URB1"/>
</dbReference>
<feature type="domain" description="URB1 C-terminal" evidence="3">
    <location>
        <begin position="1754"/>
        <end position="1948"/>
    </location>
</feature>
<name>A0A9N8V986_9GLOM</name>
<dbReference type="Pfam" id="PF16201">
    <property type="entry name" value="NopRA1"/>
    <property type="match status" value="1"/>
</dbReference>
<dbReference type="PANTHER" id="PTHR13500">
    <property type="entry name" value="NUCLEOLAR PRERIBOSOMAL-ASSOCIATED PROTEIN 1"/>
    <property type="match status" value="1"/>
</dbReference>
<dbReference type="PANTHER" id="PTHR13500:SF0">
    <property type="entry name" value="NUCLEOLAR PRE-RIBOSOMAL-ASSOCIATED PROTEIN 1"/>
    <property type="match status" value="1"/>
</dbReference>